<keyword evidence="3" id="KW-1185">Reference proteome</keyword>
<dbReference type="AlphaFoldDB" id="A0A1G9IAJ8"/>
<gene>
    <name evidence="2" type="ORF">SAMN05421806_12257</name>
</gene>
<name>A0A1G9IAJ8_9ACTN</name>
<proteinExistence type="predicted"/>
<dbReference type="RefSeq" id="WP_176953980.1">
    <property type="nucleotide sequence ID" value="NZ_FNFF01000022.1"/>
</dbReference>
<reference evidence="2 3" key="1">
    <citation type="submission" date="2016-10" db="EMBL/GenBank/DDBJ databases">
        <authorList>
            <person name="de Groot N.N."/>
        </authorList>
    </citation>
    <scope>NUCLEOTIDE SEQUENCE [LARGE SCALE GENOMIC DNA]</scope>
    <source>
        <strain evidence="2 3">CGMCC 4.5727</strain>
    </source>
</reference>
<sequence>MYTLEMAYAHMRSLQELADRSRAHKSPTAAARADKLSRPARAKKR</sequence>
<evidence type="ECO:0000313" key="3">
    <source>
        <dbReference type="Proteomes" id="UP000199155"/>
    </source>
</evidence>
<dbReference type="EMBL" id="FNFF01000022">
    <property type="protein sequence ID" value="SDL22075.1"/>
    <property type="molecule type" value="Genomic_DNA"/>
</dbReference>
<evidence type="ECO:0000313" key="2">
    <source>
        <dbReference type="EMBL" id="SDL22075.1"/>
    </source>
</evidence>
<accession>A0A1G9IAJ8</accession>
<protein>
    <submittedName>
        <fullName evidence="2">Uncharacterized protein</fullName>
    </submittedName>
</protein>
<evidence type="ECO:0000256" key="1">
    <source>
        <dbReference type="SAM" id="MobiDB-lite"/>
    </source>
</evidence>
<feature type="region of interest" description="Disordered" evidence="1">
    <location>
        <begin position="18"/>
        <end position="45"/>
    </location>
</feature>
<organism evidence="2 3">
    <name type="scientific">Streptomyces indicus</name>
    <dbReference type="NCBI Taxonomy" id="417292"/>
    <lineage>
        <taxon>Bacteria</taxon>
        <taxon>Bacillati</taxon>
        <taxon>Actinomycetota</taxon>
        <taxon>Actinomycetes</taxon>
        <taxon>Kitasatosporales</taxon>
        <taxon>Streptomycetaceae</taxon>
        <taxon>Streptomyces</taxon>
    </lineage>
</organism>
<dbReference type="Proteomes" id="UP000199155">
    <property type="component" value="Unassembled WGS sequence"/>
</dbReference>